<accession>A0A4P7QIA9</accession>
<sequence length="199" mass="21262" precursor="true">MTTFTTKKLALSTLAVAGLTLAACSNAEDGNTQPATQTVTETATATENAQQTSEDAPAQETQGQQDNQSGNSATFDQAAIRTALEGAGYNCNGDDCTKEENGLRLDIDFENDSVDTQIEALQDNADVEAGYAAVLGDLETAIGDFDFGGNSYADIRSWAESNASERDARETFGDYEVHLENETDDGRAERSLDIEHVRS</sequence>
<feature type="chain" id="PRO_5020488999" description="Lipoprotein" evidence="2">
    <location>
        <begin position="28"/>
        <end position="199"/>
    </location>
</feature>
<dbReference type="RefSeq" id="WP_136142049.1">
    <property type="nucleotide sequence ID" value="NZ_CP039247.1"/>
</dbReference>
<dbReference type="Proteomes" id="UP000296352">
    <property type="component" value="Chromosome"/>
</dbReference>
<evidence type="ECO:0008006" key="5">
    <source>
        <dbReference type="Google" id="ProtNLM"/>
    </source>
</evidence>
<feature type="compositionally biased region" description="Low complexity" evidence="1">
    <location>
        <begin position="31"/>
        <end position="52"/>
    </location>
</feature>
<feature type="compositionally biased region" description="Polar residues" evidence="1">
    <location>
        <begin position="59"/>
        <end position="72"/>
    </location>
</feature>
<proteinExistence type="predicted"/>
<name>A0A4P7QIA9_9CORY</name>
<gene>
    <name evidence="3" type="ORF">CENDO_11110</name>
</gene>
<dbReference type="PROSITE" id="PS51257">
    <property type="entry name" value="PROKAR_LIPOPROTEIN"/>
    <property type="match status" value="1"/>
</dbReference>
<dbReference type="OrthoDB" id="4426809at2"/>
<dbReference type="EMBL" id="CP039247">
    <property type="protein sequence ID" value="QCB29472.1"/>
    <property type="molecule type" value="Genomic_DNA"/>
</dbReference>
<dbReference type="AlphaFoldDB" id="A0A4P7QIA9"/>
<evidence type="ECO:0000256" key="2">
    <source>
        <dbReference type="SAM" id="SignalP"/>
    </source>
</evidence>
<keyword evidence="2" id="KW-0732">Signal</keyword>
<dbReference type="KEGG" id="cee:CENDO_11110"/>
<reference evidence="3 4" key="1">
    <citation type="submission" date="2019-04" db="EMBL/GenBank/DDBJ databases">
        <title>Corynebacterium endometrii sp. nov., isolated from the uterus of a cow with endometritis.</title>
        <authorList>
            <person name="Ballas P."/>
            <person name="Ruckert C."/>
            <person name="Wagener K."/>
            <person name="Drillich M."/>
            <person name="Kaempfer P."/>
            <person name="Busse H.-J."/>
            <person name="Ehling-Schulz M."/>
        </authorList>
    </citation>
    <scope>NUCLEOTIDE SEQUENCE [LARGE SCALE GENOMIC DNA]</scope>
    <source>
        <strain evidence="3 4">LMM-1653</strain>
    </source>
</reference>
<keyword evidence="4" id="KW-1185">Reference proteome</keyword>
<protein>
    <recommendedName>
        <fullName evidence="5">Lipoprotein</fullName>
    </recommendedName>
</protein>
<organism evidence="3 4">
    <name type="scientific">Corynebacterium endometrii</name>
    <dbReference type="NCBI Taxonomy" id="2488819"/>
    <lineage>
        <taxon>Bacteria</taxon>
        <taxon>Bacillati</taxon>
        <taxon>Actinomycetota</taxon>
        <taxon>Actinomycetes</taxon>
        <taxon>Mycobacteriales</taxon>
        <taxon>Corynebacteriaceae</taxon>
        <taxon>Corynebacterium</taxon>
    </lineage>
</organism>
<feature type="region of interest" description="Disordered" evidence="1">
    <location>
        <begin position="27"/>
        <end position="72"/>
    </location>
</feature>
<evidence type="ECO:0000256" key="1">
    <source>
        <dbReference type="SAM" id="MobiDB-lite"/>
    </source>
</evidence>
<feature type="signal peptide" evidence="2">
    <location>
        <begin position="1"/>
        <end position="27"/>
    </location>
</feature>
<evidence type="ECO:0000313" key="4">
    <source>
        <dbReference type="Proteomes" id="UP000296352"/>
    </source>
</evidence>
<evidence type="ECO:0000313" key="3">
    <source>
        <dbReference type="EMBL" id="QCB29472.1"/>
    </source>
</evidence>
<feature type="region of interest" description="Disordered" evidence="1">
    <location>
        <begin position="175"/>
        <end position="199"/>
    </location>
</feature>